<evidence type="ECO:0000313" key="2">
    <source>
        <dbReference type="EMBL" id="CTQ48035.1"/>
    </source>
</evidence>
<dbReference type="Pfam" id="PF11638">
    <property type="entry name" value="DnaA_N"/>
    <property type="match status" value="1"/>
</dbReference>
<dbReference type="RefSeq" id="WP_055081683.1">
    <property type="nucleotide sequence ID" value="NZ_CXSU01000001.1"/>
</dbReference>
<proteinExistence type="predicted"/>
<dbReference type="Gene3D" id="3.30.300.180">
    <property type="match status" value="1"/>
</dbReference>
<sequence>MGLGQISHGRQALTGRSSAAIKYDVLTALGAWACNGDKHAQRSVLRLITLITARYNWQDDTLTTGQREIATLWSVDQRTVKREMARMRDLGWLILKRPAARGRVACHGLGLDAIFAQTQSCWTNVGPDYVARMTITPTADTAPNVVAFPTLADGAWGRIAAQLQAEDAGLFNAWFASLVSLGERDGVLRLKPPSRFHGSFVRTHYIGHLQVLAQQQGLTVDLVE</sequence>
<accession>A0A0M6YEB2</accession>
<dbReference type="EMBL" id="CXSU01000001">
    <property type="protein sequence ID" value="CTQ48035.1"/>
    <property type="molecule type" value="Genomic_DNA"/>
</dbReference>
<feature type="domain" description="DnaA N-terminal" evidence="1">
    <location>
        <begin position="156"/>
        <end position="214"/>
    </location>
</feature>
<organism evidence="2 3">
    <name type="scientific">Jannaschia donghaensis</name>
    <dbReference type="NCBI Taxonomy" id="420998"/>
    <lineage>
        <taxon>Bacteria</taxon>
        <taxon>Pseudomonadati</taxon>
        <taxon>Pseudomonadota</taxon>
        <taxon>Alphaproteobacteria</taxon>
        <taxon>Rhodobacterales</taxon>
        <taxon>Roseobacteraceae</taxon>
        <taxon>Jannaschia</taxon>
    </lineage>
</organism>
<dbReference type="AlphaFoldDB" id="A0A0M6YEB2"/>
<dbReference type="InterPro" id="IPR038454">
    <property type="entry name" value="DnaA_N_sf"/>
</dbReference>
<reference evidence="2 3" key="1">
    <citation type="submission" date="2015-07" db="EMBL/GenBank/DDBJ databases">
        <authorList>
            <person name="Noorani M."/>
        </authorList>
    </citation>
    <scope>NUCLEOTIDE SEQUENCE [LARGE SCALE GENOMIC DNA]</scope>
    <source>
        <strain evidence="2 3">CECT 7802</strain>
    </source>
</reference>
<dbReference type="InterPro" id="IPR024633">
    <property type="entry name" value="DnaA_N_dom"/>
</dbReference>
<gene>
    <name evidence="2" type="ORF">JDO7802_00029</name>
</gene>
<dbReference type="STRING" id="420998.JDO7802_00029"/>
<evidence type="ECO:0000259" key="1">
    <source>
        <dbReference type="Pfam" id="PF11638"/>
    </source>
</evidence>
<dbReference type="Proteomes" id="UP000049222">
    <property type="component" value="Unassembled WGS sequence"/>
</dbReference>
<evidence type="ECO:0000313" key="3">
    <source>
        <dbReference type="Proteomes" id="UP000049222"/>
    </source>
</evidence>
<protein>
    <recommendedName>
        <fullName evidence="1">DnaA N-terminal domain-containing protein</fullName>
    </recommendedName>
</protein>
<dbReference type="OrthoDB" id="7657434at2"/>
<name>A0A0M6YEB2_9RHOB</name>
<keyword evidence="3" id="KW-1185">Reference proteome</keyword>